<gene>
    <name evidence="2" type="ORF">SEV965_LOCUS35455</name>
</gene>
<sequence>MDVNTHLEDLSNEIFFEIFDYLHIFDIFTGFTLLNRRISSILQSIPLHIVISKKHCRRQIDFLSSQLTFHEHQVISINISDIIRDDSSIISLLFNRHNFSHLKSCKLMSIDSMTTLGNVIEQIQSLNTLVLLQIFQPNYENITKNDNDQLTQTILTHKSSSLRSIELQYPHHYLDVSNYTSLGSNVTSLNLRITGSPSTVSIYSVLRVFRLCHRIRYLCIILQHDKRFENNNVNVPSDEPLTNENDLPILSQLTSFELSLDAIFDIWLISYILRCMPILKHFYFHLMPQKSLWPFTDQYLDGNVWKEMFEQYLPCLSKFEFYMVVLKRLPKLDLNFVVESFNYFVNKYSNWDMIIDRWKYDFRVEKEYIIVRTLNCSKRISIAKLHVPFLFCETFETQSTRKTIDDHYSFYSDITNLKLYINERSNVTWSSPLFQHITYLLVEIPIIKSWWNYLFNIVNFRRTIDDNRNASQNLTYLSCFVHLWNVKKLEFRSSFHADRWKDVQLILQACPNVDSLIINTPLLVLSKLIDNSFLIPIFKQIKMIKSITEDIYFPSAFVSKFVQRFPSLCHIELQVFSFDNCSFIIDIFLTELKQISYLKINYDDTYFDDPFSCEYIIIKRRQAFPLDIINEQMVNVKNNGEVIEIWLS</sequence>
<dbReference type="AlphaFoldDB" id="A0A815SAT1"/>
<dbReference type="InterPro" id="IPR001810">
    <property type="entry name" value="F-box_dom"/>
</dbReference>
<evidence type="ECO:0000313" key="3">
    <source>
        <dbReference type="Proteomes" id="UP000663889"/>
    </source>
</evidence>
<organism evidence="2 3">
    <name type="scientific">Rotaria sordida</name>
    <dbReference type="NCBI Taxonomy" id="392033"/>
    <lineage>
        <taxon>Eukaryota</taxon>
        <taxon>Metazoa</taxon>
        <taxon>Spiralia</taxon>
        <taxon>Gnathifera</taxon>
        <taxon>Rotifera</taxon>
        <taxon>Eurotatoria</taxon>
        <taxon>Bdelloidea</taxon>
        <taxon>Philodinida</taxon>
        <taxon>Philodinidae</taxon>
        <taxon>Rotaria</taxon>
    </lineage>
</organism>
<dbReference type="EMBL" id="CAJNOU010005786">
    <property type="protein sequence ID" value="CAF1488565.1"/>
    <property type="molecule type" value="Genomic_DNA"/>
</dbReference>
<feature type="domain" description="F-box" evidence="1">
    <location>
        <begin position="4"/>
        <end position="54"/>
    </location>
</feature>
<evidence type="ECO:0000259" key="1">
    <source>
        <dbReference type="PROSITE" id="PS50181"/>
    </source>
</evidence>
<name>A0A815SAT1_9BILA</name>
<comment type="caution">
    <text evidence="2">The sequence shown here is derived from an EMBL/GenBank/DDBJ whole genome shotgun (WGS) entry which is preliminary data.</text>
</comment>
<proteinExistence type="predicted"/>
<dbReference type="Proteomes" id="UP000663889">
    <property type="component" value="Unassembled WGS sequence"/>
</dbReference>
<dbReference type="PROSITE" id="PS50181">
    <property type="entry name" value="FBOX"/>
    <property type="match status" value="1"/>
</dbReference>
<accession>A0A815SAT1</accession>
<protein>
    <recommendedName>
        <fullName evidence="1">F-box domain-containing protein</fullName>
    </recommendedName>
</protein>
<reference evidence="2" key="1">
    <citation type="submission" date="2021-02" db="EMBL/GenBank/DDBJ databases">
        <authorList>
            <person name="Nowell W R."/>
        </authorList>
    </citation>
    <scope>NUCLEOTIDE SEQUENCE</scope>
</reference>
<evidence type="ECO:0000313" key="2">
    <source>
        <dbReference type="EMBL" id="CAF1488565.1"/>
    </source>
</evidence>